<sequence length="389" mass="44227">MEEEKAAAYYDDLTRRGEGAARFKQGLGFSSSTAENAPARGSALPSSSASFLSNFVKASTPAEPTELENNKQAQLESIQNKLTKKKKTTEPSPSREPEERAHQLRISRRDGRSSRRRSRSRSLDRDRGSRPRSRSRERYRDEDRNGDRRRRRRRSRSRSKSDSDGDRRRRGRRRSRSPNQNQRAERRSRSRSRSRSPSRRERERGEDGNGGRLSKIRKQKSGGIDYSRLIEGYDSMSPAERVKAKMKLQLAETAEKDAMKGMGSGWERFEFNKDAPLDDEEDVEAAEDDTAVVKQIGQSFRFSAVESKREEQIRAAHDEAMFGTPVILPSSTSDDEAGAEAEAEAEAQAEIKTDKKELNESDLAAGLLSEKVLAKQQGSWRDRARRQRN</sequence>
<feature type="compositionally biased region" description="Basic and acidic residues" evidence="1">
    <location>
        <begin position="93"/>
        <end position="113"/>
    </location>
</feature>
<feature type="compositionally biased region" description="Acidic residues" evidence="1">
    <location>
        <begin position="333"/>
        <end position="347"/>
    </location>
</feature>
<dbReference type="OrthoDB" id="1939205at2759"/>
<reference evidence="3" key="1">
    <citation type="submission" date="2016-06" db="EMBL/GenBank/DDBJ databases">
        <title>Parallel loss of symbiosis genes in relatives of nitrogen-fixing non-legume Parasponia.</title>
        <authorList>
            <person name="Van Velzen R."/>
            <person name="Holmer R."/>
            <person name="Bu F."/>
            <person name="Rutten L."/>
            <person name="Van Zeijl A."/>
            <person name="Liu W."/>
            <person name="Santuari L."/>
            <person name="Cao Q."/>
            <person name="Sharma T."/>
            <person name="Shen D."/>
            <person name="Roswanjaya Y."/>
            <person name="Wardhani T."/>
            <person name="Kalhor M.S."/>
            <person name="Jansen J."/>
            <person name="Van den Hoogen J."/>
            <person name="Gungor B."/>
            <person name="Hartog M."/>
            <person name="Hontelez J."/>
            <person name="Verver J."/>
            <person name="Yang W.-C."/>
            <person name="Schijlen E."/>
            <person name="Repin R."/>
            <person name="Schilthuizen M."/>
            <person name="Schranz E."/>
            <person name="Heidstra R."/>
            <person name="Miyata K."/>
            <person name="Fedorova E."/>
            <person name="Kohlen W."/>
            <person name="Bisseling T."/>
            <person name="Smit S."/>
            <person name="Geurts R."/>
        </authorList>
    </citation>
    <scope>NUCLEOTIDE SEQUENCE [LARGE SCALE GENOMIC DNA]</scope>
    <source>
        <strain evidence="3">cv. WU1-14</strain>
    </source>
</reference>
<evidence type="ECO:0000313" key="3">
    <source>
        <dbReference type="Proteomes" id="UP000237105"/>
    </source>
</evidence>
<accession>A0A2P5BFN6</accession>
<gene>
    <name evidence="2" type="ORF">PanWU01x14_243470</name>
</gene>
<feature type="compositionally biased region" description="Basic and acidic residues" evidence="1">
    <location>
        <begin position="349"/>
        <end position="358"/>
    </location>
</feature>
<feature type="compositionally biased region" description="Polar residues" evidence="1">
    <location>
        <begin position="70"/>
        <end position="80"/>
    </location>
</feature>
<dbReference type="InterPro" id="IPR034604">
    <property type="entry name" value="SRRP53"/>
</dbReference>
<feature type="region of interest" description="Disordered" evidence="1">
    <location>
        <begin position="61"/>
        <end position="223"/>
    </location>
</feature>
<comment type="caution">
    <text evidence="2">The sequence shown here is derived from an EMBL/GenBank/DDBJ whole genome shotgun (WGS) entry which is preliminary data.</text>
</comment>
<feature type="compositionally biased region" description="Basic and acidic residues" evidence="1">
    <location>
        <begin position="121"/>
        <end position="146"/>
    </location>
</feature>
<dbReference type="GO" id="GO:0000380">
    <property type="term" value="P:alternative mRNA splicing, via spliceosome"/>
    <property type="evidence" value="ECO:0007669"/>
    <property type="project" value="InterPro"/>
</dbReference>
<feature type="compositionally biased region" description="Low complexity" evidence="1">
    <location>
        <begin position="37"/>
        <end position="48"/>
    </location>
</feature>
<evidence type="ECO:0000313" key="2">
    <source>
        <dbReference type="EMBL" id="PON47588.1"/>
    </source>
</evidence>
<feature type="region of interest" description="Disordered" evidence="1">
    <location>
        <begin position="14"/>
        <end position="48"/>
    </location>
</feature>
<feature type="compositionally biased region" description="Basic and acidic residues" evidence="1">
    <location>
        <begin position="198"/>
        <end position="209"/>
    </location>
</feature>
<dbReference type="Proteomes" id="UP000237105">
    <property type="component" value="Unassembled WGS sequence"/>
</dbReference>
<dbReference type="PANTHER" id="PTHR31968:SF4">
    <property type="entry name" value="SERINE_ARGININE-RELATED PROTEIN 53"/>
    <property type="match status" value="1"/>
</dbReference>
<dbReference type="GO" id="GO:0005634">
    <property type="term" value="C:nucleus"/>
    <property type="evidence" value="ECO:0007669"/>
    <property type="project" value="TreeGrafter"/>
</dbReference>
<proteinExistence type="predicted"/>
<feature type="region of interest" description="Disordered" evidence="1">
    <location>
        <begin position="316"/>
        <end position="358"/>
    </location>
</feature>
<dbReference type="AlphaFoldDB" id="A0A2P5BFN6"/>
<dbReference type="PANTHER" id="PTHR31968">
    <property type="entry name" value="SERINE/ARGININE-RELATED PROTEIN 53"/>
    <property type="match status" value="1"/>
</dbReference>
<keyword evidence="3" id="KW-1185">Reference proteome</keyword>
<dbReference type="STRING" id="3476.A0A2P5BFN6"/>
<feature type="compositionally biased region" description="Basic residues" evidence="1">
    <location>
        <begin position="147"/>
        <end position="158"/>
    </location>
</feature>
<dbReference type="GO" id="GO:0005737">
    <property type="term" value="C:cytoplasm"/>
    <property type="evidence" value="ECO:0007669"/>
    <property type="project" value="TreeGrafter"/>
</dbReference>
<protein>
    <submittedName>
        <fullName evidence="2">Uncharacterized protein</fullName>
    </submittedName>
</protein>
<dbReference type="EMBL" id="JXTB01000292">
    <property type="protein sequence ID" value="PON47588.1"/>
    <property type="molecule type" value="Genomic_DNA"/>
</dbReference>
<organism evidence="2 3">
    <name type="scientific">Parasponia andersonii</name>
    <name type="common">Sponia andersonii</name>
    <dbReference type="NCBI Taxonomy" id="3476"/>
    <lineage>
        <taxon>Eukaryota</taxon>
        <taxon>Viridiplantae</taxon>
        <taxon>Streptophyta</taxon>
        <taxon>Embryophyta</taxon>
        <taxon>Tracheophyta</taxon>
        <taxon>Spermatophyta</taxon>
        <taxon>Magnoliopsida</taxon>
        <taxon>eudicotyledons</taxon>
        <taxon>Gunneridae</taxon>
        <taxon>Pentapetalae</taxon>
        <taxon>rosids</taxon>
        <taxon>fabids</taxon>
        <taxon>Rosales</taxon>
        <taxon>Cannabaceae</taxon>
        <taxon>Parasponia</taxon>
    </lineage>
</organism>
<name>A0A2P5BFN6_PARAD</name>
<evidence type="ECO:0000256" key="1">
    <source>
        <dbReference type="SAM" id="MobiDB-lite"/>
    </source>
</evidence>
<feature type="compositionally biased region" description="Basic residues" evidence="1">
    <location>
        <begin position="186"/>
        <end position="197"/>
    </location>
</feature>